<accession>A0AAJ0IES7</accession>
<reference evidence="3 4" key="1">
    <citation type="journal article" date="2023" name="Mol. Phylogenet. Evol.">
        <title>Genome-scale phylogeny and comparative genomics of the fungal order Sordariales.</title>
        <authorList>
            <person name="Hensen N."/>
            <person name="Bonometti L."/>
            <person name="Westerberg I."/>
            <person name="Brannstrom I.O."/>
            <person name="Guillou S."/>
            <person name="Cros-Aarteil S."/>
            <person name="Calhoun S."/>
            <person name="Haridas S."/>
            <person name="Kuo A."/>
            <person name="Mondo S."/>
            <person name="Pangilinan J."/>
            <person name="Riley R."/>
            <person name="LaButti K."/>
            <person name="Andreopoulos B."/>
            <person name="Lipzen A."/>
            <person name="Chen C."/>
            <person name="Yan M."/>
            <person name="Daum C."/>
            <person name="Ng V."/>
            <person name="Clum A."/>
            <person name="Steindorff A."/>
            <person name="Ohm R.A."/>
            <person name="Martin F."/>
            <person name="Silar P."/>
            <person name="Natvig D.O."/>
            <person name="Lalanne C."/>
            <person name="Gautier V."/>
            <person name="Ament-Velasquez S.L."/>
            <person name="Kruys A."/>
            <person name="Hutchinson M.I."/>
            <person name="Powell A.J."/>
            <person name="Barry K."/>
            <person name="Miller A.N."/>
            <person name="Grigoriev I.V."/>
            <person name="Debuchy R."/>
            <person name="Gladieux P."/>
            <person name="Hiltunen Thoren M."/>
            <person name="Johannesson H."/>
        </authorList>
    </citation>
    <scope>NUCLEOTIDE SEQUENCE [LARGE SCALE GENOMIC DNA]</scope>
    <source>
        <strain evidence="3 4">FGSC 10403</strain>
    </source>
</reference>
<dbReference type="RefSeq" id="XP_062696698.1">
    <property type="nucleotide sequence ID" value="XM_062841705.1"/>
</dbReference>
<dbReference type="EMBL" id="JAULSX010000001">
    <property type="protein sequence ID" value="KAK3499065.1"/>
    <property type="molecule type" value="Genomic_DNA"/>
</dbReference>
<protein>
    <recommendedName>
        <fullName evidence="5">Secreted protein</fullName>
    </recommendedName>
</protein>
<gene>
    <name evidence="3" type="ORF">B0T23DRAFT_7248</name>
</gene>
<sequence length="84" mass="9671">MMTFMTFSSLALLFMLSFQSQFFCQLNIRTSNKGAAGQSLRKDTTHTKIRDGTATGARERIGKQEPPRGARNDKKDWRWNFLPQ</sequence>
<feature type="signal peptide" evidence="2">
    <location>
        <begin position="1"/>
        <end position="19"/>
    </location>
</feature>
<organism evidence="3 4">
    <name type="scientific">Neurospora hispaniola</name>
    <dbReference type="NCBI Taxonomy" id="588809"/>
    <lineage>
        <taxon>Eukaryota</taxon>
        <taxon>Fungi</taxon>
        <taxon>Dikarya</taxon>
        <taxon>Ascomycota</taxon>
        <taxon>Pezizomycotina</taxon>
        <taxon>Sordariomycetes</taxon>
        <taxon>Sordariomycetidae</taxon>
        <taxon>Sordariales</taxon>
        <taxon>Sordariaceae</taxon>
        <taxon>Neurospora</taxon>
    </lineage>
</organism>
<keyword evidence="4" id="KW-1185">Reference proteome</keyword>
<dbReference type="AlphaFoldDB" id="A0AAJ0IES7"/>
<evidence type="ECO:0000313" key="4">
    <source>
        <dbReference type="Proteomes" id="UP001285908"/>
    </source>
</evidence>
<comment type="caution">
    <text evidence="3">The sequence shown here is derived from an EMBL/GenBank/DDBJ whole genome shotgun (WGS) entry which is preliminary data.</text>
</comment>
<feature type="compositionally biased region" description="Basic and acidic residues" evidence="1">
    <location>
        <begin position="40"/>
        <end position="78"/>
    </location>
</feature>
<dbReference type="GeneID" id="87879327"/>
<feature type="region of interest" description="Disordered" evidence="1">
    <location>
        <begin position="33"/>
        <end position="84"/>
    </location>
</feature>
<evidence type="ECO:0000256" key="1">
    <source>
        <dbReference type="SAM" id="MobiDB-lite"/>
    </source>
</evidence>
<proteinExistence type="predicted"/>
<name>A0AAJ0IES7_9PEZI</name>
<dbReference type="Proteomes" id="UP001285908">
    <property type="component" value="Unassembled WGS sequence"/>
</dbReference>
<evidence type="ECO:0000256" key="2">
    <source>
        <dbReference type="SAM" id="SignalP"/>
    </source>
</evidence>
<evidence type="ECO:0008006" key="5">
    <source>
        <dbReference type="Google" id="ProtNLM"/>
    </source>
</evidence>
<keyword evidence="2" id="KW-0732">Signal</keyword>
<evidence type="ECO:0000313" key="3">
    <source>
        <dbReference type="EMBL" id="KAK3499065.1"/>
    </source>
</evidence>
<feature type="chain" id="PRO_5042527769" description="Secreted protein" evidence="2">
    <location>
        <begin position="20"/>
        <end position="84"/>
    </location>
</feature>